<accession>A0A9Q8SP91</accession>
<keyword evidence="2" id="KW-1185">Reference proteome</keyword>
<proteinExistence type="predicted"/>
<protein>
    <submittedName>
        <fullName evidence="1">Uncharacterized protein</fullName>
    </submittedName>
</protein>
<gene>
    <name evidence="1" type="ORF">CLUP02_06043</name>
</gene>
<evidence type="ECO:0000313" key="2">
    <source>
        <dbReference type="Proteomes" id="UP000830671"/>
    </source>
</evidence>
<evidence type="ECO:0000313" key="1">
    <source>
        <dbReference type="EMBL" id="UQC80560.1"/>
    </source>
</evidence>
<dbReference type="KEGG" id="clup:CLUP02_06043"/>
<dbReference type="GeneID" id="73340057"/>
<sequence length="107" mass="12280">MYQEKRALTGMQAHRIGTSAYWHHNQHQQPQQFTTIRKRRYAGLPETSERGQILFPRTHSLTTPADETFRPWCESGMYVNVNDRGPWGVSVGRNGSPGPWLQLVSSI</sequence>
<dbReference type="AlphaFoldDB" id="A0A9Q8SP91"/>
<organism evidence="1 2">
    <name type="scientific">Colletotrichum lupini</name>
    <dbReference type="NCBI Taxonomy" id="145971"/>
    <lineage>
        <taxon>Eukaryota</taxon>
        <taxon>Fungi</taxon>
        <taxon>Dikarya</taxon>
        <taxon>Ascomycota</taxon>
        <taxon>Pezizomycotina</taxon>
        <taxon>Sordariomycetes</taxon>
        <taxon>Hypocreomycetidae</taxon>
        <taxon>Glomerellales</taxon>
        <taxon>Glomerellaceae</taxon>
        <taxon>Colletotrichum</taxon>
        <taxon>Colletotrichum acutatum species complex</taxon>
    </lineage>
</organism>
<dbReference type="EMBL" id="CP019475">
    <property type="protein sequence ID" value="UQC80560.1"/>
    <property type="molecule type" value="Genomic_DNA"/>
</dbReference>
<dbReference type="RefSeq" id="XP_049142190.1">
    <property type="nucleotide sequence ID" value="XM_049285047.1"/>
</dbReference>
<name>A0A9Q8SP91_9PEZI</name>
<reference evidence="1" key="1">
    <citation type="journal article" date="2021" name="Mol. Plant Microbe Interact.">
        <title>Complete Genome Sequence of the Plant-Pathogenic Fungus Colletotrichum lupini.</title>
        <authorList>
            <person name="Baroncelli R."/>
            <person name="Pensec F."/>
            <person name="Da Lio D."/>
            <person name="Boufleur T."/>
            <person name="Vicente I."/>
            <person name="Sarrocco S."/>
            <person name="Picot A."/>
            <person name="Baraldi E."/>
            <person name="Sukno S."/>
            <person name="Thon M."/>
            <person name="Le Floch G."/>
        </authorList>
    </citation>
    <scope>NUCLEOTIDE SEQUENCE</scope>
    <source>
        <strain evidence="1">IMI 504893</strain>
    </source>
</reference>
<dbReference type="Proteomes" id="UP000830671">
    <property type="component" value="Chromosome 3"/>
</dbReference>